<proteinExistence type="predicted"/>
<gene>
    <name evidence="1" type="ORF">SteCoe_37604</name>
</gene>
<evidence type="ECO:0000313" key="1">
    <source>
        <dbReference type="EMBL" id="OMJ65796.1"/>
    </source>
</evidence>
<dbReference type="OrthoDB" id="321022at2759"/>
<sequence length="248" mass="29374">METMDIFNDVLTTDRRQSQDIISGKPVIESDNALNFSKMSFFMNPTYSVAGDSKPYTVSSQYIQKKKAQQRKPSYIMELTELLALAEIRYLDNTNKLKEAIVSNRKFYTMRIVHFIRLVYPLIKRLQVLIAKTYWYKWISTHRESNLNRPISKAFILWSFSLLWKKINKRNKMRALISFKERGIIYQFGIQYYGIDSISKKKLSKFLPPFKKEENNKTKLEKIASSKTPAGISLKILKEDKKERYYFK</sequence>
<accession>A0A1R2AMT3</accession>
<reference evidence="1 2" key="1">
    <citation type="submission" date="2016-11" db="EMBL/GenBank/DDBJ databases">
        <title>The macronuclear genome of Stentor coeruleus: a giant cell with tiny introns.</title>
        <authorList>
            <person name="Slabodnick M."/>
            <person name="Ruby J.G."/>
            <person name="Reiff S.B."/>
            <person name="Swart E.C."/>
            <person name="Gosai S."/>
            <person name="Prabakaran S."/>
            <person name="Witkowska E."/>
            <person name="Larue G.E."/>
            <person name="Fisher S."/>
            <person name="Freeman R.M."/>
            <person name="Gunawardena J."/>
            <person name="Chu W."/>
            <person name="Stover N.A."/>
            <person name="Gregory B.D."/>
            <person name="Nowacki M."/>
            <person name="Derisi J."/>
            <person name="Roy S.W."/>
            <person name="Marshall W.F."/>
            <person name="Sood P."/>
        </authorList>
    </citation>
    <scope>NUCLEOTIDE SEQUENCE [LARGE SCALE GENOMIC DNA]</scope>
    <source>
        <strain evidence="1">WM001</strain>
    </source>
</reference>
<name>A0A1R2AMT3_9CILI</name>
<organism evidence="1 2">
    <name type="scientific">Stentor coeruleus</name>
    <dbReference type="NCBI Taxonomy" id="5963"/>
    <lineage>
        <taxon>Eukaryota</taxon>
        <taxon>Sar</taxon>
        <taxon>Alveolata</taxon>
        <taxon>Ciliophora</taxon>
        <taxon>Postciliodesmatophora</taxon>
        <taxon>Heterotrichea</taxon>
        <taxon>Heterotrichida</taxon>
        <taxon>Stentoridae</taxon>
        <taxon>Stentor</taxon>
    </lineage>
</organism>
<comment type="caution">
    <text evidence="1">The sequence shown here is derived from an EMBL/GenBank/DDBJ whole genome shotgun (WGS) entry which is preliminary data.</text>
</comment>
<dbReference type="AlphaFoldDB" id="A0A1R2AMT3"/>
<dbReference type="EMBL" id="MPUH01001938">
    <property type="protein sequence ID" value="OMJ65796.1"/>
    <property type="molecule type" value="Genomic_DNA"/>
</dbReference>
<keyword evidence="2" id="KW-1185">Reference proteome</keyword>
<protein>
    <submittedName>
        <fullName evidence="1">Uncharacterized protein</fullName>
    </submittedName>
</protein>
<evidence type="ECO:0000313" key="2">
    <source>
        <dbReference type="Proteomes" id="UP000187209"/>
    </source>
</evidence>
<dbReference type="Proteomes" id="UP000187209">
    <property type="component" value="Unassembled WGS sequence"/>
</dbReference>